<evidence type="ECO:0000256" key="2">
    <source>
        <dbReference type="ARBA" id="ARBA00022803"/>
    </source>
</evidence>
<dbReference type="InterPro" id="IPR019734">
    <property type="entry name" value="TPR_rpt"/>
</dbReference>
<keyword evidence="1" id="KW-0677">Repeat</keyword>
<reference evidence="5" key="1">
    <citation type="submission" date="2023-10" db="EMBL/GenBank/DDBJ databases">
        <authorList>
            <person name="Chen Y."/>
            <person name="Shah S."/>
            <person name="Dougan E. K."/>
            <person name="Thang M."/>
            <person name="Chan C."/>
        </authorList>
    </citation>
    <scope>NUCLEOTIDE SEQUENCE [LARGE SCALE GENOMIC DNA]</scope>
</reference>
<sequence length="1192" mass="125593">MVAAGGMLPAVGLAAEESLHRALEWGKQQMLDGCFEGAARCFTDALRLKPGLPDALASRGVCLLSLGHTAEARADFAEVIAQDAGFNRNIYVLMATCFKRDGDYQSAMRYLSRCIGHFATFAPALLARGELCLRARDFERASRDFRRVLQQAPAHLVARRGLGDALRGLGNFGEALDQYSWAVRVALRAVRCGRGQAAPPPAGELCLGSAGPASAEAPEGARPGSAADESAALWLGGSSATTLHLRGDADEEAEDAGSIVVYSDDGGESRPDAELVREVASVATGEDGSCESSAALLPEADLRLAVEPFASPEQVRAFAADALLRRALLRRLAGDRAGAGSDLTELIRMEPCNGLAYFWRGLVLLEERRHSEAHSFLEASILHHEETRAPAHALLGALAMVAQRPQWQAGLGHLQEATRLQPSSQPARATLCICRAAALLRGPPPCDAAGALALLDRALALSGPPTLGSARAALAAPTPRCGQHAAGSGGAAAASLARAGAQSPEEACAAAARAVARRRDELARGDDLQGALECRTFLDLVAQGPQLQSALEAPPLLRALRAEALVELARWEEALSDCRKVLAADPHEQATKVLMHMAGGAMRSRADQFDAAVVCFTKALRLRPDYVQARLQRAAALACAARARGCSAEGPRSSAAKDASGAGQLRDAVQDLQAVEELQGPSGTPASAQLLRAVCLTCVGSPDEACGLLEASGERGSPQCLVLQARALFCAGRQAEAIEKCGLAIRVGSPEQWQARLLRAWAMSGRGEFDRALEEVRAAIALEPDRNDVHEAGGDMLMRRSCLAEAAATFGAAERLHGAPAARLAYKGALCAVGLGRVGPALRGLTRALRLSPGTQVLVQARDGVLGLEALVNGSYSHARIRFTSLLNTTDCAPNAAGRGATVEGLTVPSLFRPHELLLFRGACWLYEGDAEAAEGDFVAALQLARELAEQDAAGTGHATEELPRLEREAAYNLALCRLLAGDFHGALGYSQALLELRVPPSAACLAWFLAGACHLLISGGDEEAARDAFARSYQHGPIYVDDFLRRHGRADDPAAVMRAGVGPVATWPPLPRAAGTDRKARLLRPVRESARRRRPPAVQAVQAGQDGQVCDAAPEAVCCLRREGPALGEGLPPCRVQAQGVVLWCRPSVPWPRAAAAERAPLEALQQWGLDAAWQLGDELRQAGLASGGRP</sequence>
<dbReference type="Gene3D" id="1.25.40.10">
    <property type="entry name" value="Tetratricopeptide repeat domain"/>
    <property type="match status" value="4"/>
</dbReference>
<organism evidence="5 6">
    <name type="scientific">Prorocentrum cordatum</name>
    <dbReference type="NCBI Taxonomy" id="2364126"/>
    <lineage>
        <taxon>Eukaryota</taxon>
        <taxon>Sar</taxon>
        <taxon>Alveolata</taxon>
        <taxon>Dinophyceae</taxon>
        <taxon>Prorocentrales</taxon>
        <taxon>Prorocentraceae</taxon>
        <taxon>Prorocentrum</taxon>
    </lineage>
</organism>
<feature type="repeat" description="TPR" evidence="3">
    <location>
        <begin position="122"/>
        <end position="155"/>
    </location>
</feature>
<dbReference type="EMBL" id="CAUYUJ010016114">
    <property type="protein sequence ID" value="CAK0861990.1"/>
    <property type="molecule type" value="Genomic_DNA"/>
</dbReference>
<dbReference type="PANTHER" id="PTHR44858:SF1">
    <property type="entry name" value="UDP-N-ACETYLGLUCOSAMINE--PEPTIDE N-ACETYLGLUCOSAMINYLTRANSFERASE SPINDLY-RELATED"/>
    <property type="match status" value="1"/>
</dbReference>
<dbReference type="InterPro" id="IPR011990">
    <property type="entry name" value="TPR-like_helical_dom_sf"/>
</dbReference>
<protein>
    <submittedName>
        <fullName evidence="5">Uncharacterized protein</fullName>
    </submittedName>
</protein>
<proteinExistence type="predicted"/>
<evidence type="ECO:0000313" key="6">
    <source>
        <dbReference type="Proteomes" id="UP001189429"/>
    </source>
</evidence>
<feature type="repeat" description="TPR" evidence="3">
    <location>
        <begin position="593"/>
        <end position="626"/>
    </location>
</feature>
<dbReference type="SMART" id="SM00028">
    <property type="entry name" value="TPR"/>
    <property type="match status" value="12"/>
</dbReference>
<dbReference type="SUPFAM" id="SSF48452">
    <property type="entry name" value="TPR-like"/>
    <property type="match status" value="4"/>
</dbReference>
<dbReference type="InterPro" id="IPR050498">
    <property type="entry name" value="Ycf3"/>
</dbReference>
<dbReference type="PROSITE" id="PS50005">
    <property type="entry name" value="TPR"/>
    <property type="match status" value="2"/>
</dbReference>
<feature type="compositionally biased region" description="Low complexity" evidence="4">
    <location>
        <begin position="209"/>
        <end position="221"/>
    </location>
</feature>
<dbReference type="Proteomes" id="UP001189429">
    <property type="component" value="Unassembled WGS sequence"/>
</dbReference>
<dbReference type="PANTHER" id="PTHR44858">
    <property type="entry name" value="TETRATRICOPEPTIDE REPEAT PROTEIN 6"/>
    <property type="match status" value="1"/>
</dbReference>
<evidence type="ECO:0000313" key="5">
    <source>
        <dbReference type="EMBL" id="CAK0861990.1"/>
    </source>
</evidence>
<evidence type="ECO:0000256" key="1">
    <source>
        <dbReference type="ARBA" id="ARBA00022737"/>
    </source>
</evidence>
<keyword evidence="6" id="KW-1185">Reference proteome</keyword>
<comment type="caution">
    <text evidence="5">The sequence shown here is derived from an EMBL/GenBank/DDBJ whole genome shotgun (WGS) entry which is preliminary data.</text>
</comment>
<evidence type="ECO:0000256" key="3">
    <source>
        <dbReference type="PROSITE-ProRule" id="PRU00339"/>
    </source>
</evidence>
<feature type="region of interest" description="Disordered" evidence="4">
    <location>
        <begin position="209"/>
        <end position="228"/>
    </location>
</feature>
<keyword evidence="2 3" id="KW-0802">TPR repeat</keyword>
<gene>
    <name evidence="5" type="ORF">PCOR1329_LOCUS50515</name>
</gene>
<accession>A0ABN9UPV7</accession>
<evidence type="ECO:0000256" key="4">
    <source>
        <dbReference type="SAM" id="MobiDB-lite"/>
    </source>
</evidence>
<name>A0ABN9UPV7_9DINO</name>